<dbReference type="GO" id="GO:0005737">
    <property type="term" value="C:cytoplasm"/>
    <property type="evidence" value="ECO:0007669"/>
    <property type="project" value="UniProtKB-SubCell"/>
</dbReference>
<dbReference type="GO" id="GO:0002949">
    <property type="term" value="P:tRNA threonylcarbamoyladenosine modification"/>
    <property type="evidence" value="ECO:0007669"/>
    <property type="project" value="UniProtKB-UniRule"/>
</dbReference>
<evidence type="ECO:0000259" key="9">
    <source>
        <dbReference type="Pfam" id="PF00814"/>
    </source>
</evidence>
<evidence type="ECO:0000313" key="11">
    <source>
        <dbReference type="Proteomes" id="UP000824249"/>
    </source>
</evidence>
<keyword evidence="2 8" id="KW-0808">Transferase</keyword>
<dbReference type="AlphaFoldDB" id="A0A9D1VT02"/>
<keyword evidence="6 8" id="KW-0012">Acyltransferase</keyword>
<keyword evidence="5 8" id="KW-0408">Iron</keyword>
<name>A0A9D1VT02_9FIRM</name>
<dbReference type="EC" id="2.3.1.234" evidence="8"/>
<comment type="subcellular location">
    <subcellularLocation>
        <location evidence="8">Cytoplasm</location>
    </subcellularLocation>
</comment>
<sequence>MHTYAERAAARPRAAEPVILGIESSCDETAAAVLRGRTILSNVVRSSAAEQAKYGGVVPEIASRAHVDVVDEAVLAAVREAGIEKEEIDAVAVTYGAGLLGALLVGLSFAKSFAFALGVPLIAVNHIRGHMAAAYLADTSLEPPFITLLASGGHTAVLYTKSYTESEILGSTRDDAAGEAFDKAARVLGLPYPGGPNVEKLAREGEANIPFPKMFRGNGFDFSYSGLKTAVINYCHNCAQKGESIPRADVAASFQSAACGVLADSAVEAALQKGCKTVAAGGGVVANGYLRALLAERCARAGIRLVLPEKKYCTDNAAMIAAEGLMQYRAGNFADLTVNACAHIPLGKKGKQ</sequence>
<feature type="binding site" evidence="8">
    <location>
        <position position="199"/>
    </location>
    <ligand>
        <name>substrate</name>
    </ligand>
</feature>
<feature type="binding site" evidence="8">
    <location>
        <position position="315"/>
    </location>
    <ligand>
        <name>Fe cation</name>
        <dbReference type="ChEBI" id="CHEBI:24875"/>
    </ligand>
</feature>
<feature type="binding site" evidence="8">
    <location>
        <begin position="149"/>
        <end position="153"/>
    </location>
    <ligand>
        <name>substrate</name>
    </ligand>
</feature>
<dbReference type="PANTHER" id="PTHR11735:SF6">
    <property type="entry name" value="TRNA N6-ADENOSINE THREONYLCARBAMOYLTRANSFERASE, MITOCHONDRIAL"/>
    <property type="match status" value="1"/>
</dbReference>
<feature type="binding site" evidence="8">
    <location>
        <position position="126"/>
    </location>
    <ligand>
        <name>Fe cation</name>
        <dbReference type="ChEBI" id="CHEBI:24875"/>
    </ligand>
</feature>
<evidence type="ECO:0000256" key="5">
    <source>
        <dbReference type="ARBA" id="ARBA00023004"/>
    </source>
</evidence>
<dbReference type="GO" id="GO:0061711">
    <property type="term" value="F:tRNA N(6)-L-threonylcarbamoyladenine synthase activity"/>
    <property type="evidence" value="ECO:0007669"/>
    <property type="project" value="UniProtKB-EC"/>
</dbReference>
<dbReference type="Gene3D" id="3.30.420.40">
    <property type="match status" value="2"/>
</dbReference>
<dbReference type="HAMAP" id="MF_01445">
    <property type="entry name" value="TsaD"/>
    <property type="match status" value="1"/>
</dbReference>
<gene>
    <name evidence="8 10" type="primary">tsaD</name>
    <name evidence="10" type="ORF">H9737_01055</name>
</gene>
<accession>A0A9D1VT02</accession>
<dbReference type="NCBIfam" id="TIGR03723">
    <property type="entry name" value="T6A_TsaD_YgjD"/>
    <property type="match status" value="1"/>
</dbReference>
<evidence type="ECO:0000256" key="1">
    <source>
        <dbReference type="ARBA" id="ARBA00022490"/>
    </source>
</evidence>
<dbReference type="CDD" id="cd24133">
    <property type="entry name" value="ASKHA_NBD_TsaD_bac"/>
    <property type="match status" value="1"/>
</dbReference>
<dbReference type="FunFam" id="3.30.420.40:FF:000040">
    <property type="entry name" value="tRNA N6-adenosine threonylcarbamoyltransferase"/>
    <property type="match status" value="1"/>
</dbReference>
<evidence type="ECO:0000256" key="4">
    <source>
        <dbReference type="ARBA" id="ARBA00022723"/>
    </source>
</evidence>
<comment type="cofactor">
    <cofactor evidence="8">
        <name>Fe(2+)</name>
        <dbReference type="ChEBI" id="CHEBI:29033"/>
    </cofactor>
    <text evidence="8">Binds 1 Fe(2+) ion per subunit.</text>
</comment>
<dbReference type="PRINTS" id="PR00789">
    <property type="entry name" value="OSIALOPTASE"/>
</dbReference>
<evidence type="ECO:0000256" key="6">
    <source>
        <dbReference type="ARBA" id="ARBA00023315"/>
    </source>
</evidence>
<evidence type="ECO:0000256" key="7">
    <source>
        <dbReference type="ARBA" id="ARBA00048117"/>
    </source>
</evidence>
<feature type="binding site" evidence="8">
    <location>
        <position position="130"/>
    </location>
    <ligand>
        <name>Fe cation</name>
        <dbReference type="ChEBI" id="CHEBI:24875"/>
    </ligand>
</feature>
<proteinExistence type="inferred from homology"/>
<dbReference type="Pfam" id="PF00814">
    <property type="entry name" value="TsaD"/>
    <property type="match status" value="1"/>
</dbReference>
<feature type="domain" description="Gcp-like" evidence="9">
    <location>
        <begin position="38"/>
        <end position="321"/>
    </location>
</feature>
<feature type="binding site" evidence="8">
    <location>
        <position position="182"/>
    </location>
    <ligand>
        <name>substrate</name>
    </ligand>
</feature>
<dbReference type="NCBIfam" id="TIGR00329">
    <property type="entry name" value="gcp_kae1"/>
    <property type="match status" value="1"/>
</dbReference>
<comment type="similarity">
    <text evidence="8">Belongs to the KAE1 / TsaD family.</text>
</comment>
<protein>
    <recommendedName>
        <fullName evidence="8">tRNA N6-adenosine threonylcarbamoyltransferase</fullName>
        <ecNumber evidence="8">2.3.1.234</ecNumber>
    </recommendedName>
    <alternativeName>
        <fullName evidence="8">N6-L-threonylcarbamoyladenine synthase</fullName>
        <shortName evidence="8">t(6)A synthase</shortName>
    </alternativeName>
    <alternativeName>
        <fullName evidence="8">t(6)A37 threonylcarbamoyladenosine biosynthesis protein TsaD</fullName>
    </alternativeName>
    <alternativeName>
        <fullName evidence="8">tRNA threonylcarbamoyladenosine biosynthesis protein TsaD</fullName>
    </alternativeName>
</protein>
<dbReference type="EMBL" id="DXFD01000015">
    <property type="protein sequence ID" value="HIX46263.1"/>
    <property type="molecule type" value="Genomic_DNA"/>
</dbReference>
<dbReference type="Proteomes" id="UP000824249">
    <property type="component" value="Unassembled WGS sequence"/>
</dbReference>
<dbReference type="InterPro" id="IPR043129">
    <property type="entry name" value="ATPase_NBD"/>
</dbReference>
<evidence type="ECO:0000256" key="8">
    <source>
        <dbReference type="HAMAP-Rule" id="MF_01445"/>
    </source>
</evidence>
<keyword evidence="4 8" id="KW-0479">Metal-binding</keyword>
<keyword evidence="3 8" id="KW-0819">tRNA processing</keyword>
<comment type="catalytic activity">
    <reaction evidence="7 8">
        <text>L-threonylcarbamoyladenylate + adenosine(37) in tRNA = N(6)-L-threonylcarbamoyladenosine(37) in tRNA + AMP + H(+)</text>
        <dbReference type="Rhea" id="RHEA:37059"/>
        <dbReference type="Rhea" id="RHEA-COMP:10162"/>
        <dbReference type="Rhea" id="RHEA-COMP:10163"/>
        <dbReference type="ChEBI" id="CHEBI:15378"/>
        <dbReference type="ChEBI" id="CHEBI:73682"/>
        <dbReference type="ChEBI" id="CHEBI:74411"/>
        <dbReference type="ChEBI" id="CHEBI:74418"/>
        <dbReference type="ChEBI" id="CHEBI:456215"/>
        <dbReference type="EC" id="2.3.1.234"/>
    </reaction>
</comment>
<dbReference type="GO" id="GO:0005506">
    <property type="term" value="F:iron ion binding"/>
    <property type="evidence" value="ECO:0007669"/>
    <property type="project" value="UniProtKB-UniRule"/>
</dbReference>
<dbReference type="InterPro" id="IPR022450">
    <property type="entry name" value="TsaD"/>
</dbReference>
<dbReference type="PANTHER" id="PTHR11735">
    <property type="entry name" value="TRNA N6-ADENOSINE THREONYLCARBAMOYLTRANSFERASE"/>
    <property type="match status" value="1"/>
</dbReference>
<dbReference type="InterPro" id="IPR017861">
    <property type="entry name" value="KAE1/TsaD"/>
</dbReference>
<reference evidence="10" key="2">
    <citation type="submission" date="2021-04" db="EMBL/GenBank/DDBJ databases">
        <authorList>
            <person name="Gilroy R."/>
        </authorList>
    </citation>
    <scope>NUCLEOTIDE SEQUENCE</scope>
    <source>
        <strain evidence="10">26628</strain>
    </source>
</reference>
<dbReference type="SUPFAM" id="SSF53067">
    <property type="entry name" value="Actin-like ATPase domain"/>
    <property type="match status" value="2"/>
</dbReference>
<feature type="binding site" evidence="8">
    <location>
        <position position="195"/>
    </location>
    <ligand>
        <name>substrate</name>
    </ligand>
</feature>
<comment type="function">
    <text evidence="8">Required for the formation of a threonylcarbamoyl group on adenosine at position 37 (t(6)A37) in tRNAs that read codons beginning with adenine. Is involved in the transfer of the threonylcarbamoyl moiety of threonylcarbamoyl-AMP (TC-AMP) to the N6 group of A37, together with TsaE and TsaB. TsaD likely plays a direct catalytic role in this reaction.</text>
</comment>
<evidence type="ECO:0000256" key="2">
    <source>
        <dbReference type="ARBA" id="ARBA00022679"/>
    </source>
</evidence>
<feature type="binding site" evidence="8">
    <location>
        <position position="287"/>
    </location>
    <ligand>
        <name>substrate</name>
    </ligand>
</feature>
<dbReference type="InterPro" id="IPR017860">
    <property type="entry name" value="Peptidase_M22_CS"/>
</dbReference>
<dbReference type="PROSITE" id="PS01016">
    <property type="entry name" value="GLYCOPROTEASE"/>
    <property type="match status" value="1"/>
</dbReference>
<keyword evidence="1 8" id="KW-0963">Cytoplasm</keyword>
<evidence type="ECO:0000256" key="3">
    <source>
        <dbReference type="ARBA" id="ARBA00022694"/>
    </source>
</evidence>
<comment type="caution">
    <text evidence="10">The sequence shown here is derived from an EMBL/GenBank/DDBJ whole genome shotgun (WGS) entry which is preliminary data.</text>
</comment>
<evidence type="ECO:0000313" key="10">
    <source>
        <dbReference type="EMBL" id="HIX46263.1"/>
    </source>
</evidence>
<organism evidence="10 11">
    <name type="scientific">Candidatus Borkfalkia faecigallinarum</name>
    <dbReference type="NCBI Taxonomy" id="2838509"/>
    <lineage>
        <taxon>Bacteria</taxon>
        <taxon>Bacillati</taxon>
        <taxon>Bacillota</taxon>
        <taxon>Clostridia</taxon>
        <taxon>Christensenellales</taxon>
        <taxon>Christensenellaceae</taxon>
        <taxon>Candidatus Borkfalkia</taxon>
    </lineage>
</organism>
<reference evidence="10" key="1">
    <citation type="journal article" date="2021" name="PeerJ">
        <title>Extensive microbial diversity within the chicken gut microbiome revealed by metagenomics and culture.</title>
        <authorList>
            <person name="Gilroy R."/>
            <person name="Ravi A."/>
            <person name="Getino M."/>
            <person name="Pursley I."/>
            <person name="Horton D.L."/>
            <person name="Alikhan N.F."/>
            <person name="Baker D."/>
            <person name="Gharbi K."/>
            <person name="Hall N."/>
            <person name="Watson M."/>
            <person name="Adriaenssens E.M."/>
            <person name="Foster-Nyarko E."/>
            <person name="Jarju S."/>
            <person name="Secka A."/>
            <person name="Antonio M."/>
            <person name="Oren A."/>
            <person name="Chaudhuri R.R."/>
            <person name="La Ragione R."/>
            <person name="Hildebrand F."/>
            <person name="Pallen M.J."/>
        </authorList>
    </citation>
    <scope>NUCLEOTIDE SEQUENCE</scope>
    <source>
        <strain evidence="10">26628</strain>
    </source>
</reference>
<dbReference type="InterPro" id="IPR000905">
    <property type="entry name" value="Gcp-like_dom"/>
</dbReference>